<dbReference type="InterPro" id="IPR050176">
    <property type="entry name" value="LTTR"/>
</dbReference>
<dbReference type="InterPro" id="IPR000847">
    <property type="entry name" value="LysR_HTH_N"/>
</dbReference>
<dbReference type="GO" id="GO:0003700">
    <property type="term" value="F:DNA-binding transcription factor activity"/>
    <property type="evidence" value="ECO:0007669"/>
    <property type="project" value="InterPro"/>
</dbReference>
<dbReference type="Pfam" id="PF00126">
    <property type="entry name" value="HTH_1"/>
    <property type="match status" value="1"/>
</dbReference>
<dbReference type="EMBL" id="BMHV01000008">
    <property type="protein sequence ID" value="GGF60961.1"/>
    <property type="molecule type" value="Genomic_DNA"/>
</dbReference>
<evidence type="ECO:0000313" key="6">
    <source>
        <dbReference type="EMBL" id="GGF60961.1"/>
    </source>
</evidence>
<dbReference type="InterPro" id="IPR036390">
    <property type="entry name" value="WH_DNA-bd_sf"/>
</dbReference>
<dbReference type="SUPFAM" id="SSF53850">
    <property type="entry name" value="Periplasmic binding protein-like II"/>
    <property type="match status" value="1"/>
</dbReference>
<keyword evidence="3" id="KW-0238">DNA-binding</keyword>
<evidence type="ECO:0000259" key="5">
    <source>
        <dbReference type="PROSITE" id="PS50931"/>
    </source>
</evidence>
<dbReference type="PROSITE" id="PS50931">
    <property type="entry name" value="HTH_LYSR"/>
    <property type="match status" value="1"/>
</dbReference>
<keyword evidence="4" id="KW-0804">Transcription</keyword>
<evidence type="ECO:0000256" key="2">
    <source>
        <dbReference type="ARBA" id="ARBA00023015"/>
    </source>
</evidence>
<reference evidence="6" key="1">
    <citation type="journal article" date="2014" name="Int. J. Syst. Evol. Microbiol.">
        <title>Complete genome sequence of Corynebacterium casei LMG S-19264T (=DSM 44701T), isolated from a smear-ripened cheese.</title>
        <authorList>
            <consortium name="US DOE Joint Genome Institute (JGI-PGF)"/>
            <person name="Walter F."/>
            <person name="Albersmeier A."/>
            <person name="Kalinowski J."/>
            <person name="Ruckert C."/>
        </authorList>
    </citation>
    <scope>NUCLEOTIDE SEQUENCE</scope>
    <source>
        <strain evidence="6">CGMCC 1.15254</strain>
    </source>
</reference>
<dbReference type="GO" id="GO:0003677">
    <property type="term" value="F:DNA binding"/>
    <property type="evidence" value="ECO:0007669"/>
    <property type="project" value="UniProtKB-KW"/>
</dbReference>
<evidence type="ECO:0000256" key="4">
    <source>
        <dbReference type="ARBA" id="ARBA00023163"/>
    </source>
</evidence>
<dbReference type="PANTHER" id="PTHR30579">
    <property type="entry name" value="TRANSCRIPTIONAL REGULATOR"/>
    <property type="match status" value="1"/>
</dbReference>
<evidence type="ECO:0000256" key="1">
    <source>
        <dbReference type="ARBA" id="ARBA00009437"/>
    </source>
</evidence>
<keyword evidence="2" id="KW-0805">Transcription regulation</keyword>
<protein>
    <submittedName>
        <fullName evidence="6">Transcriptional regulator</fullName>
    </submittedName>
</protein>
<dbReference type="SUPFAM" id="SSF46785">
    <property type="entry name" value="Winged helix' DNA-binding domain"/>
    <property type="match status" value="1"/>
</dbReference>
<dbReference type="RefSeq" id="WP_188663080.1">
    <property type="nucleotide sequence ID" value="NZ_BMHV01000008.1"/>
</dbReference>
<dbReference type="PRINTS" id="PR00039">
    <property type="entry name" value="HTHLYSR"/>
</dbReference>
<feature type="domain" description="HTH lysR-type" evidence="5">
    <location>
        <begin position="1"/>
        <end position="58"/>
    </location>
</feature>
<comment type="caution">
    <text evidence="6">The sequence shown here is derived from an EMBL/GenBank/DDBJ whole genome shotgun (WGS) entry which is preliminary data.</text>
</comment>
<reference evidence="6" key="2">
    <citation type="submission" date="2020-09" db="EMBL/GenBank/DDBJ databases">
        <authorList>
            <person name="Sun Q."/>
            <person name="Zhou Y."/>
        </authorList>
    </citation>
    <scope>NUCLEOTIDE SEQUENCE</scope>
    <source>
        <strain evidence="6">CGMCC 1.15254</strain>
    </source>
</reference>
<dbReference type="PANTHER" id="PTHR30579:SF8">
    <property type="entry name" value="HTH-TYPE TRANSCRIPTIONAL REGULATOR HDFR"/>
    <property type="match status" value="1"/>
</dbReference>
<dbReference type="Gene3D" id="3.40.190.10">
    <property type="entry name" value="Periplasmic binding protein-like II"/>
    <property type="match status" value="1"/>
</dbReference>
<dbReference type="Gene3D" id="1.10.10.10">
    <property type="entry name" value="Winged helix-like DNA-binding domain superfamily/Winged helix DNA-binding domain"/>
    <property type="match status" value="1"/>
</dbReference>
<dbReference type="FunFam" id="1.10.10.10:FF:000001">
    <property type="entry name" value="LysR family transcriptional regulator"/>
    <property type="match status" value="1"/>
</dbReference>
<sequence>MDITLAKTFLAIIELGNFAKAADQLYVTQSTISTRIKQLEDLLGQTLFIRTKSGTTLTPAGAQFRPFAEKIVQTWEQARQEVALPTAFEARLSVGVQFTLWERLMVKWLPWIKKAVPDYAILADVGSSEWLMQQLVNGLLDLVITYTPQNRSGLVVEKLMEERLVLVSDSTRAFGPSDKDYIFVDWGPEYKMDHACEFPARDMAPVTTNYGPLALQYLLTNGGSAYLPMRMVRPFLEDGRLELIEKAPVFARAVYSVFMENDDSTRFEKALEGLHHVASLEEE</sequence>
<name>A0A917BYD6_9PROT</name>
<proteinExistence type="inferred from homology"/>
<accession>A0A917BYD6</accession>
<comment type="similarity">
    <text evidence="1">Belongs to the LysR transcriptional regulatory family.</text>
</comment>
<dbReference type="Pfam" id="PF03466">
    <property type="entry name" value="LysR_substrate"/>
    <property type="match status" value="1"/>
</dbReference>
<dbReference type="InterPro" id="IPR036388">
    <property type="entry name" value="WH-like_DNA-bd_sf"/>
</dbReference>
<dbReference type="InterPro" id="IPR005119">
    <property type="entry name" value="LysR_subst-bd"/>
</dbReference>
<dbReference type="AlphaFoldDB" id="A0A917BYD6"/>
<evidence type="ECO:0000256" key="3">
    <source>
        <dbReference type="ARBA" id="ARBA00023125"/>
    </source>
</evidence>
<organism evidence="6 7">
    <name type="scientific">Terasakiella brassicae</name>
    <dbReference type="NCBI Taxonomy" id="1634917"/>
    <lineage>
        <taxon>Bacteria</taxon>
        <taxon>Pseudomonadati</taxon>
        <taxon>Pseudomonadota</taxon>
        <taxon>Alphaproteobacteria</taxon>
        <taxon>Rhodospirillales</taxon>
        <taxon>Terasakiellaceae</taxon>
        <taxon>Terasakiella</taxon>
    </lineage>
</organism>
<dbReference type="Proteomes" id="UP000632498">
    <property type="component" value="Unassembled WGS sequence"/>
</dbReference>
<keyword evidence="7" id="KW-1185">Reference proteome</keyword>
<evidence type="ECO:0000313" key="7">
    <source>
        <dbReference type="Proteomes" id="UP000632498"/>
    </source>
</evidence>
<gene>
    <name evidence="6" type="ORF">GCM10011332_13410</name>
</gene>